<feature type="compositionally biased region" description="Pro residues" evidence="1">
    <location>
        <begin position="30"/>
        <end position="44"/>
    </location>
</feature>
<feature type="compositionally biased region" description="Pro residues" evidence="1">
    <location>
        <begin position="52"/>
        <end position="73"/>
    </location>
</feature>
<feature type="compositionally biased region" description="Basic residues" evidence="1">
    <location>
        <begin position="88"/>
        <end position="117"/>
    </location>
</feature>
<dbReference type="Proteomes" id="UP000249451">
    <property type="component" value="Unassembled WGS sequence"/>
</dbReference>
<reference evidence="2 3" key="1">
    <citation type="submission" date="2017-11" db="EMBL/GenBank/DDBJ databases">
        <title>Infants hospitalized years apart are colonized by the same room-sourced microbial strains.</title>
        <authorList>
            <person name="Brooks B."/>
            <person name="Olm M.R."/>
            <person name="Firek B.A."/>
            <person name="Baker R."/>
            <person name="Thomas B.C."/>
            <person name="Morowitz M.J."/>
            <person name="Banfield J.F."/>
        </authorList>
    </citation>
    <scope>NUCLEOTIDE SEQUENCE [LARGE SCALE GENOMIC DNA]</scope>
    <source>
        <strain evidence="2">S2_012_000_R3_87</strain>
    </source>
</reference>
<comment type="caution">
    <text evidence="2">The sequence shown here is derived from an EMBL/GenBank/DDBJ whole genome shotgun (WGS) entry which is preliminary data.</text>
</comment>
<organism evidence="2 3">
    <name type="scientific">Corynebacterium urealyticum</name>
    <dbReference type="NCBI Taxonomy" id="43771"/>
    <lineage>
        <taxon>Bacteria</taxon>
        <taxon>Bacillati</taxon>
        <taxon>Actinomycetota</taxon>
        <taxon>Actinomycetes</taxon>
        <taxon>Mycobacteriales</taxon>
        <taxon>Corynebacteriaceae</taxon>
        <taxon>Corynebacterium</taxon>
    </lineage>
</organism>
<evidence type="ECO:0000313" key="3">
    <source>
        <dbReference type="Proteomes" id="UP000249451"/>
    </source>
</evidence>
<evidence type="ECO:0000256" key="1">
    <source>
        <dbReference type="SAM" id="MobiDB-lite"/>
    </source>
</evidence>
<gene>
    <name evidence="2" type="ORF">DI609_07250</name>
</gene>
<dbReference type="EMBL" id="QFNY01000161">
    <property type="protein sequence ID" value="PZO99954.1"/>
    <property type="molecule type" value="Genomic_DNA"/>
</dbReference>
<name>A0A2W5AZM1_9CORY</name>
<accession>A0A2W5AZM1</accession>
<evidence type="ECO:0000313" key="2">
    <source>
        <dbReference type="EMBL" id="PZO99954.1"/>
    </source>
</evidence>
<feature type="region of interest" description="Disordered" evidence="1">
    <location>
        <begin position="1"/>
        <end position="124"/>
    </location>
</feature>
<protein>
    <submittedName>
        <fullName evidence="2">Uncharacterized protein</fullName>
    </submittedName>
</protein>
<sequence length="124" mass="13054">MDSIVANETRRAARCVGRNSAASTTAHTSPLPPRYRPGTAPAPPRCRSGAAPVPPRYRPVPPGAAPAPAPAPAPAVHRPNSSGTNHPAHIRKPRLLLSRRSRGSRTGARRSGIRRRGSAASDNR</sequence>
<dbReference type="AlphaFoldDB" id="A0A2W5AZM1"/>
<proteinExistence type="predicted"/>